<reference evidence="1 2" key="1">
    <citation type="journal article" date="2014" name="Int. J. Syst. Evol. Microbiol.">
        <title>Complete genome sequence of Corynebacterium casei LMG S-19264T (=DSM 44701T), isolated from a smear-ripened cheese.</title>
        <authorList>
            <consortium name="US DOE Joint Genome Institute (JGI-PGF)"/>
            <person name="Walter F."/>
            <person name="Albersmeier A."/>
            <person name="Kalinowski J."/>
            <person name="Ruckert C."/>
        </authorList>
    </citation>
    <scope>NUCLEOTIDE SEQUENCE [LARGE SCALE GENOMIC DNA]</scope>
    <source>
        <strain evidence="1 2">KCTC 12866</strain>
    </source>
</reference>
<dbReference type="AlphaFoldDB" id="A0A8J3DDJ7"/>
<accession>A0A8J3DDJ7</accession>
<evidence type="ECO:0000313" key="1">
    <source>
        <dbReference type="EMBL" id="GHB86208.1"/>
    </source>
</evidence>
<name>A0A8J3DDJ7_9BACT</name>
<gene>
    <name evidence="1" type="ORF">GCM10007390_47100</name>
</gene>
<keyword evidence="2" id="KW-1185">Reference proteome</keyword>
<dbReference type="Proteomes" id="UP000598271">
    <property type="component" value="Unassembled WGS sequence"/>
</dbReference>
<protein>
    <submittedName>
        <fullName evidence="1">Uncharacterized protein</fullName>
    </submittedName>
</protein>
<dbReference type="RefSeq" id="WP_189568179.1">
    <property type="nucleotide sequence ID" value="NZ_BMXF01000007.1"/>
</dbReference>
<sequence length="73" mass="8582">MNIQNETCSQKMSQLAKEKVSAYVVRDRDLFVFGTEEACSRLLQFFQGSHQCATLNFAVDPWYKHYVTVFDYF</sequence>
<dbReference type="EMBL" id="BMXF01000007">
    <property type="protein sequence ID" value="GHB86208.1"/>
    <property type="molecule type" value="Genomic_DNA"/>
</dbReference>
<evidence type="ECO:0000313" key="2">
    <source>
        <dbReference type="Proteomes" id="UP000598271"/>
    </source>
</evidence>
<organism evidence="1 2">
    <name type="scientific">Persicitalea jodogahamensis</name>
    <dbReference type="NCBI Taxonomy" id="402147"/>
    <lineage>
        <taxon>Bacteria</taxon>
        <taxon>Pseudomonadati</taxon>
        <taxon>Bacteroidota</taxon>
        <taxon>Cytophagia</taxon>
        <taxon>Cytophagales</taxon>
        <taxon>Spirosomataceae</taxon>
        <taxon>Persicitalea</taxon>
    </lineage>
</organism>
<proteinExistence type="predicted"/>
<comment type="caution">
    <text evidence="1">The sequence shown here is derived from an EMBL/GenBank/DDBJ whole genome shotgun (WGS) entry which is preliminary data.</text>
</comment>